<evidence type="ECO:0008006" key="4">
    <source>
        <dbReference type="Google" id="ProtNLM"/>
    </source>
</evidence>
<keyword evidence="3" id="KW-1185">Reference proteome</keyword>
<feature type="compositionally biased region" description="Basic and acidic residues" evidence="1">
    <location>
        <begin position="253"/>
        <end position="277"/>
    </location>
</feature>
<reference evidence="2" key="2">
    <citation type="submission" date="2020-06" db="EMBL/GenBank/DDBJ databases">
        <title>Helianthus annuus Genome sequencing and assembly Release 2.</title>
        <authorList>
            <person name="Gouzy J."/>
            <person name="Langlade N."/>
            <person name="Munos S."/>
        </authorList>
    </citation>
    <scope>NUCLEOTIDE SEQUENCE</scope>
    <source>
        <tissue evidence="2">Leaves</tissue>
    </source>
</reference>
<name>A0A9K3J7Y0_HELAN</name>
<dbReference type="Proteomes" id="UP000215914">
    <property type="component" value="Unassembled WGS sequence"/>
</dbReference>
<organism evidence="2 3">
    <name type="scientific">Helianthus annuus</name>
    <name type="common">Common sunflower</name>
    <dbReference type="NCBI Taxonomy" id="4232"/>
    <lineage>
        <taxon>Eukaryota</taxon>
        <taxon>Viridiplantae</taxon>
        <taxon>Streptophyta</taxon>
        <taxon>Embryophyta</taxon>
        <taxon>Tracheophyta</taxon>
        <taxon>Spermatophyta</taxon>
        <taxon>Magnoliopsida</taxon>
        <taxon>eudicotyledons</taxon>
        <taxon>Gunneridae</taxon>
        <taxon>Pentapetalae</taxon>
        <taxon>asterids</taxon>
        <taxon>campanulids</taxon>
        <taxon>Asterales</taxon>
        <taxon>Asteraceae</taxon>
        <taxon>Asteroideae</taxon>
        <taxon>Heliantheae alliance</taxon>
        <taxon>Heliantheae</taxon>
        <taxon>Helianthus</taxon>
    </lineage>
</organism>
<feature type="compositionally biased region" description="Low complexity" evidence="1">
    <location>
        <begin position="210"/>
        <end position="223"/>
    </location>
</feature>
<accession>A0A9K3J7Y0</accession>
<feature type="compositionally biased region" description="Basic and acidic residues" evidence="1">
    <location>
        <begin position="228"/>
        <end position="242"/>
    </location>
</feature>
<protein>
    <recommendedName>
        <fullName evidence="4">DUF4283 domain-containing protein</fullName>
    </recommendedName>
</protein>
<evidence type="ECO:0000256" key="1">
    <source>
        <dbReference type="SAM" id="MobiDB-lite"/>
    </source>
</evidence>
<proteinExistence type="predicted"/>
<evidence type="ECO:0000313" key="3">
    <source>
        <dbReference type="Proteomes" id="UP000215914"/>
    </source>
</evidence>
<dbReference type="AlphaFoldDB" id="A0A9K3J7Y0"/>
<feature type="region of interest" description="Disordered" evidence="1">
    <location>
        <begin position="210"/>
        <end position="304"/>
    </location>
</feature>
<dbReference type="EMBL" id="MNCJ02000319">
    <property type="protein sequence ID" value="KAF5809500.1"/>
    <property type="molecule type" value="Genomic_DNA"/>
</dbReference>
<dbReference type="PANTHER" id="PTHR34427:SF5">
    <property type="entry name" value="DUF4283 DOMAIN-CONTAINING PROTEIN"/>
    <property type="match status" value="1"/>
</dbReference>
<comment type="caution">
    <text evidence="2">The sequence shown here is derived from an EMBL/GenBank/DDBJ whole genome shotgun (WGS) entry which is preliminary data.</text>
</comment>
<evidence type="ECO:0000313" key="2">
    <source>
        <dbReference type="EMBL" id="KAF5809500.1"/>
    </source>
</evidence>
<reference evidence="2" key="1">
    <citation type="journal article" date="2017" name="Nature">
        <title>The sunflower genome provides insights into oil metabolism, flowering and Asterid evolution.</title>
        <authorList>
            <person name="Badouin H."/>
            <person name="Gouzy J."/>
            <person name="Grassa C.J."/>
            <person name="Murat F."/>
            <person name="Staton S.E."/>
            <person name="Cottret L."/>
            <person name="Lelandais-Briere C."/>
            <person name="Owens G.L."/>
            <person name="Carrere S."/>
            <person name="Mayjonade B."/>
            <person name="Legrand L."/>
            <person name="Gill N."/>
            <person name="Kane N.C."/>
            <person name="Bowers J.E."/>
            <person name="Hubner S."/>
            <person name="Bellec A."/>
            <person name="Berard A."/>
            <person name="Berges H."/>
            <person name="Blanchet N."/>
            <person name="Boniface M.C."/>
            <person name="Brunel D."/>
            <person name="Catrice O."/>
            <person name="Chaidir N."/>
            <person name="Claudel C."/>
            <person name="Donnadieu C."/>
            <person name="Faraut T."/>
            <person name="Fievet G."/>
            <person name="Helmstetter N."/>
            <person name="King M."/>
            <person name="Knapp S.J."/>
            <person name="Lai Z."/>
            <person name="Le Paslier M.C."/>
            <person name="Lippi Y."/>
            <person name="Lorenzon L."/>
            <person name="Mandel J.R."/>
            <person name="Marage G."/>
            <person name="Marchand G."/>
            <person name="Marquand E."/>
            <person name="Bret-Mestries E."/>
            <person name="Morien E."/>
            <person name="Nambeesan S."/>
            <person name="Nguyen T."/>
            <person name="Pegot-Espagnet P."/>
            <person name="Pouilly N."/>
            <person name="Raftis F."/>
            <person name="Sallet E."/>
            <person name="Schiex T."/>
            <person name="Thomas J."/>
            <person name="Vandecasteele C."/>
            <person name="Vares D."/>
            <person name="Vear F."/>
            <person name="Vautrin S."/>
            <person name="Crespi M."/>
            <person name="Mangin B."/>
            <person name="Burke J.M."/>
            <person name="Salse J."/>
            <person name="Munos S."/>
            <person name="Vincourt P."/>
            <person name="Rieseberg L.H."/>
            <person name="Langlade N.B."/>
        </authorList>
    </citation>
    <scope>NUCLEOTIDE SEQUENCE</scope>
    <source>
        <tissue evidence="2">Leaves</tissue>
    </source>
</reference>
<sequence>MGSSKAGGSGSGVSEGSAEGEGLKSIIVPDRTEAFAELFDLAVIGRTVNLETLVDFDKLMRIAKVEFSRIQYLGGLTILISFPGIEEARRFLEAKKLWDPWFSKIDVWRGQSLHLERVAWLKLSGIPLHLLDTDLLSQIGALFGKVLHVPKGLEEEKDLSVCRVGILAGEAIRISEIIKVKWRNRGFRVLVEEELDDWIPDCLGISYRGSSDVSSPMASSPVVGNSGERNKESEGSQKEVEGSGRGGSCNEVGDSHDVGVPMQEEREKVGAGEKVVDEEVTVGGEGNSKDRDAVGPGHFKSGGE</sequence>
<dbReference type="Gramene" id="mRNA:HanXRQr2_Chr04g0157861">
    <property type="protein sequence ID" value="mRNA:HanXRQr2_Chr04g0157861"/>
    <property type="gene ID" value="HanXRQr2_Chr04g0157861"/>
</dbReference>
<dbReference type="PANTHER" id="PTHR34427">
    <property type="entry name" value="DUF4283 DOMAIN PROTEIN"/>
    <property type="match status" value="1"/>
</dbReference>
<gene>
    <name evidence="2" type="ORF">HanXRQr2_Chr04g0157861</name>
</gene>